<feature type="compositionally biased region" description="Basic and acidic residues" evidence="1">
    <location>
        <begin position="176"/>
        <end position="190"/>
    </location>
</feature>
<feature type="region of interest" description="Disordered" evidence="1">
    <location>
        <begin position="127"/>
        <end position="205"/>
    </location>
</feature>
<protein>
    <submittedName>
        <fullName evidence="2 4">Uncharacterized protein</fullName>
    </submittedName>
</protein>
<feature type="region of interest" description="Disordered" evidence="1">
    <location>
        <begin position="73"/>
        <end position="100"/>
    </location>
</feature>
<accession>A0A183IDH6</accession>
<dbReference type="Proteomes" id="UP000270296">
    <property type="component" value="Unassembled WGS sequence"/>
</dbReference>
<proteinExistence type="predicted"/>
<dbReference type="EMBL" id="UZAM01006907">
    <property type="protein sequence ID" value="VDO95100.1"/>
    <property type="molecule type" value="Genomic_DNA"/>
</dbReference>
<gene>
    <name evidence="2" type="ORF">SBAD_LOCUS1670</name>
</gene>
<evidence type="ECO:0000256" key="1">
    <source>
        <dbReference type="SAM" id="MobiDB-lite"/>
    </source>
</evidence>
<organism evidence="4">
    <name type="scientific">Soboliphyme baturini</name>
    <dbReference type="NCBI Taxonomy" id="241478"/>
    <lineage>
        <taxon>Eukaryota</taxon>
        <taxon>Metazoa</taxon>
        <taxon>Ecdysozoa</taxon>
        <taxon>Nematoda</taxon>
        <taxon>Enoplea</taxon>
        <taxon>Dorylaimia</taxon>
        <taxon>Dioctophymatida</taxon>
        <taxon>Dioctophymatoidea</taxon>
        <taxon>Soboliphymatidae</taxon>
        <taxon>Soboliphyme</taxon>
    </lineage>
</organism>
<evidence type="ECO:0000313" key="2">
    <source>
        <dbReference type="EMBL" id="VDO95100.1"/>
    </source>
</evidence>
<reference evidence="2 3" key="2">
    <citation type="submission" date="2018-11" db="EMBL/GenBank/DDBJ databases">
        <authorList>
            <consortium name="Pathogen Informatics"/>
        </authorList>
    </citation>
    <scope>NUCLEOTIDE SEQUENCE [LARGE SCALE GENOMIC DNA]</scope>
</reference>
<evidence type="ECO:0000313" key="4">
    <source>
        <dbReference type="WBParaSite" id="SBAD_0000175801-mRNA-1"/>
    </source>
</evidence>
<sequence length="255" mass="28421">MDTDGSYPRTWRTIGVSASDPNAVDNCPVATVRDRSVIGRKSELEAKRTAGKRLSVRLRRVKGRSLTTGYLHRRDSDRLPSDTEPDRESLPSERRRQRRNAAAVVVVVVAIACHTDTKALLIHGQNTLRKKSPSDVGQKAIRAPPDHRRTLQPLAPKVSEASPASTRQNKLPGCRPTDHPTDRPTDDRPRSQSGQPPPILSRNIKHNRLLRLDHPSTDNITKANREIARFRSPSFGPPSFQPPLILSPVNNQCLH</sequence>
<dbReference type="AlphaFoldDB" id="A0A183IDH6"/>
<feature type="compositionally biased region" description="Basic and acidic residues" evidence="1">
    <location>
        <begin position="73"/>
        <end position="94"/>
    </location>
</feature>
<dbReference type="WBParaSite" id="SBAD_0000175801-mRNA-1">
    <property type="protein sequence ID" value="SBAD_0000175801-mRNA-1"/>
    <property type="gene ID" value="SBAD_0000175801"/>
</dbReference>
<name>A0A183IDH6_9BILA</name>
<reference evidence="4" key="1">
    <citation type="submission" date="2016-06" db="UniProtKB">
        <authorList>
            <consortium name="WormBaseParasite"/>
        </authorList>
    </citation>
    <scope>IDENTIFICATION</scope>
</reference>
<evidence type="ECO:0000313" key="3">
    <source>
        <dbReference type="Proteomes" id="UP000270296"/>
    </source>
</evidence>
<keyword evidence="3" id="KW-1185">Reference proteome</keyword>